<proteinExistence type="predicted"/>
<accession>A0A1X0WHL0</accession>
<keyword evidence="2" id="KW-1185">Reference proteome</keyword>
<protein>
    <submittedName>
        <fullName evidence="1">Uncharacterized protein</fullName>
    </submittedName>
</protein>
<comment type="caution">
    <text evidence="1">The sequence shown here is derived from an EMBL/GenBank/DDBJ whole genome shotgun (WGS) entry which is preliminary data.</text>
</comment>
<organism evidence="1 2">
    <name type="scientific">Rouxiella badensis</name>
    <dbReference type="NCBI Taxonomy" id="1646377"/>
    <lineage>
        <taxon>Bacteria</taxon>
        <taxon>Pseudomonadati</taxon>
        <taxon>Pseudomonadota</taxon>
        <taxon>Gammaproteobacteria</taxon>
        <taxon>Enterobacterales</taxon>
        <taxon>Yersiniaceae</taxon>
        <taxon>Rouxiella</taxon>
    </lineage>
</organism>
<name>A0A1X0WHL0_9GAMM</name>
<reference evidence="1 2" key="1">
    <citation type="journal article" date="2017" name="Int. J. Syst. Evol. Microbiol.">
        <title>Rouxiella badensis sp. nov. and Rouxiella silvae sp. nov. isolated from peat bog soil in Germany and emendation of the genus description.</title>
        <authorList>
            <person name="Le Fleche-Mateos A."/>
            <person name="Kugler J.H."/>
            <person name="Hansen S.H."/>
            <person name="Syldatk C."/>
            <person name="Hausmann R."/>
            <person name="Lomprez F."/>
            <person name="Vandenbogaert M."/>
            <person name="Manuguerra J.C."/>
            <person name="Grimont P.A."/>
        </authorList>
    </citation>
    <scope>NUCLEOTIDE SEQUENCE [LARGE SCALE GENOMIC DNA]</scope>
    <source>
        <strain evidence="1 2">DSM 100043</strain>
    </source>
</reference>
<evidence type="ECO:0000313" key="2">
    <source>
        <dbReference type="Proteomes" id="UP000192536"/>
    </source>
</evidence>
<sequence>MRKFLFSIFSSPESLLQVMSQSDIEEAIEEGDRIIINEDGVASVNTCSKEVKEDFARHVQTLRRV</sequence>
<dbReference type="GeneID" id="93565399"/>
<dbReference type="EMBL" id="MRWE01000008">
    <property type="protein sequence ID" value="ORJ26272.1"/>
    <property type="molecule type" value="Genomic_DNA"/>
</dbReference>
<evidence type="ECO:0000313" key="1">
    <source>
        <dbReference type="EMBL" id="ORJ26272.1"/>
    </source>
</evidence>
<dbReference type="RefSeq" id="WP_017490587.1">
    <property type="nucleotide sequence ID" value="NZ_CAUQAZ010000039.1"/>
</dbReference>
<gene>
    <name evidence="1" type="ORF">BS640_06785</name>
</gene>
<dbReference type="AlphaFoldDB" id="A0A1X0WHL0"/>
<dbReference type="Proteomes" id="UP000192536">
    <property type="component" value="Unassembled WGS sequence"/>
</dbReference>
<dbReference type="STRING" id="1646377.BS640_06785"/>